<evidence type="ECO:0008006" key="4">
    <source>
        <dbReference type="Google" id="ProtNLM"/>
    </source>
</evidence>
<evidence type="ECO:0000313" key="2">
    <source>
        <dbReference type="EMBL" id="CAH3168424.1"/>
    </source>
</evidence>
<evidence type="ECO:0000313" key="3">
    <source>
        <dbReference type="Proteomes" id="UP001159428"/>
    </source>
</evidence>
<reference evidence="2 3" key="1">
    <citation type="submission" date="2022-05" db="EMBL/GenBank/DDBJ databases">
        <authorList>
            <consortium name="Genoscope - CEA"/>
            <person name="William W."/>
        </authorList>
    </citation>
    <scope>NUCLEOTIDE SEQUENCE [LARGE SCALE GENOMIC DNA]</scope>
</reference>
<feature type="compositionally biased region" description="Polar residues" evidence="1">
    <location>
        <begin position="92"/>
        <end position="107"/>
    </location>
</feature>
<evidence type="ECO:0000256" key="1">
    <source>
        <dbReference type="SAM" id="MobiDB-lite"/>
    </source>
</evidence>
<dbReference type="AlphaFoldDB" id="A0AAU9Y5A0"/>
<keyword evidence="3" id="KW-1185">Reference proteome</keyword>
<feature type="compositionally biased region" description="Polar residues" evidence="1">
    <location>
        <begin position="261"/>
        <end position="271"/>
    </location>
</feature>
<dbReference type="EMBL" id="CALNXJ010000179">
    <property type="protein sequence ID" value="CAH3168424.1"/>
    <property type="molecule type" value="Genomic_DNA"/>
</dbReference>
<feature type="compositionally biased region" description="Basic and acidic residues" evidence="1">
    <location>
        <begin position="470"/>
        <end position="479"/>
    </location>
</feature>
<protein>
    <recommendedName>
        <fullName evidence="4">RING-type domain-containing protein</fullName>
    </recommendedName>
</protein>
<feature type="region of interest" description="Disordered" evidence="1">
    <location>
        <begin position="89"/>
        <end position="112"/>
    </location>
</feature>
<feature type="compositionally biased region" description="Pro residues" evidence="1">
    <location>
        <begin position="436"/>
        <end position="447"/>
    </location>
</feature>
<feature type="region of interest" description="Disordered" evidence="1">
    <location>
        <begin position="343"/>
        <end position="479"/>
    </location>
</feature>
<sequence>MCFFSQTPSREGGGERGYDGGRVDDNTFGVMEGDEGDPGGGGGGGGEMRSILITCVVQLQPLPLKQPRVQGFSPLASKVKAWIREKTKMENSNESQDQMSTSPTPTGSARRPVPVENIHVEFTVLFVCFYKLPNAAGADQASNDLGDVVAPCTSSVIGDINCEVDTEIRHQGSQVNGNQPPVCSEPQPSTNEDFSLKQAQDEEKNSHYYCGVCLENVQVNGCCQRVAHEECLHASGLSLTNCNCFHRKRTVNGIDYPAALSSPSKQPSTNDDVSDTWENHPLQTFPQHSKVLSLCCEICGKEEVFMKSLCCNSEYHQDCFNQWREEGHTNCLYCRCPMQEGGRRNGGGEDDSGSNGGGRGRGGGLDGGRVDVDVVGENNNGGGDGREGHDRGDDDGDPGGGGDDDGGCGGGGCRGGSPLTSQPPPPSSFLQLLLPPLTPLLFPPQPPSADDRDEEEDFERGVDDQGGNENSDHYEGEEY</sequence>
<feature type="compositionally biased region" description="Basic and acidic residues" evidence="1">
    <location>
        <begin position="12"/>
        <end position="22"/>
    </location>
</feature>
<feature type="region of interest" description="Disordered" evidence="1">
    <location>
        <begin position="1"/>
        <end position="22"/>
    </location>
</feature>
<comment type="caution">
    <text evidence="2">The sequence shown here is derived from an EMBL/GenBank/DDBJ whole genome shotgun (WGS) entry which is preliminary data.</text>
</comment>
<proteinExistence type="predicted"/>
<accession>A0AAU9Y5A0</accession>
<feature type="region of interest" description="Disordered" evidence="1">
    <location>
        <begin position="257"/>
        <end position="280"/>
    </location>
</feature>
<gene>
    <name evidence="2" type="ORF">PMEA_00008686</name>
</gene>
<feature type="compositionally biased region" description="Acidic residues" evidence="1">
    <location>
        <begin position="393"/>
        <end position="406"/>
    </location>
</feature>
<dbReference type="SUPFAM" id="SSF57850">
    <property type="entry name" value="RING/U-box"/>
    <property type="match status" value="1"/>
</dbReference>
<organism evidence="2 3">
    <name type="scientific">Pocillopora meandrina</name>
    <dbReference type="NCBI Taxonomy" id="46732"/>
    <lineage>
        <taxon>Eukaryota</taxon>
        <taxon>Metazoa</taxon>
        <taxon>Cnidaria</taxon>
        <taxon>Anthozoa</taxon>
        <taxon>Hexacorallia</taxon>
        <taxon>Scleractinia</taxon>
        <taxon>Astrocoeniina</taxon>
        <taxon>Pocilloporidae</taxon>
        <taxon>Pocillopora</taxon>
    </lineage>
</organism>
<dbReference type="Proteomes" id="UP001159428">
    <property type="component" value="Unassembled WGS sequence"/>
</dbReference>
<name>A0AAU9Y5A0_9CNID</name>
<feature type="region of interest" description="Disordered" evidence="1">
    <location>
        <begin position="171"/>
        <end position="193"/>
    </location>
</feature>
<feature type="compositionally biased region" description="Gly residues" evidence="1">
    <location>
        <begin position="354"/>
        <end position="367"/>
    </location>
</feature>